<name>A7IEY9_XANP2</name>
<dbReference type="Proteomes" id="UP000002417">
    <property type="component" value="Chromosome"/>
</dbReference>
<organism evidence="1 2">
    <name type="scientific">Xanthobacter autotrophicus (strain ATCC BAA-1158 / Py2)</name>
    <dbReference type="NCBI Taxonomy" id="78245"/>
    <lineage>
        <taxon>Bacteria</taxon>
        <taxon>Pseudomonadati</taxon>
        <taxon>Pseudomonadota</taxon>
        <taxon>Alphaproteobacteria</taxon>
        <taxon>Hyphomicrobiales</taxon>
        <taxon>Xanthobacteraceae</taxon>
        <taxon>Xanthobacter</taxon>
    </lineage>
</organism>
<dbReference type="AlphaFoldDB" id="A7IEY9"/>
<accession>A7IEY9</accession>
<keyword evidence="2" id="KW-1185">Reference proteome</keyword>
<dbReference type="STRING" id="78245.Xaut_1333"/>
<evidence type="ECO:0000313" key="1">
    <source>
        <dbReference type="EMBL" id="ABS66582.1"/>
    </source>
</evidence>
<sequence>MPFQFPELKRFSPWVAIPAAWRTPVHGGARIRLRTVHPQTAGLILPMSRAGSVRIGSRNPRGCRFTYLLDANSNPLRLKRSR</sequence>
<dbReference type="HOGENOM" id="CLU_2557500_0_0_5"/>
<gene>
    <name evidence="1" type="ordered locus">Xaut_1333</name>
</gene>
<dbReference type="EMBL" id="CP000781">
    <property type="protein sequence ID" value="ABS66582.1"/>
    <property type="molecule type" value="Genomic_DNA"/>
</dbReference>
<dbReference type="KEGG" id="xau:Xaut_1333"/>
<reference evidence="1 2" key="1">
    <citation type="submission" date="2007-07" db="EMBL/GenBank/DDBJ databases">
        <title>Complete sequence of chromosome of Xanthobacter autotrophicus Py2.</title>
        <authorList>
            <consortium name="US DOE Joint Genome Institute"/>
            <person name="Copeland A."/>
            <person name="Lucas S."/>
            <person name="Lapidus A."/>
            <person name="Barry K."/>
            <person name="Glavina del Rio T."/>
            <person name="Hammon N."/>
            <person name="Israni S."/>
            <person name="Dalin E."/>
            <person name="Tice H."/>
            <person name="Pitluck S."/>
            <person name="Sims D."/>
            <person name="Brettin T."/>
            <person name="Bruce D."/>
            <person name="Detter J.C."/>
            <person name="Han C."/>
            <person name="Tapia R."/>
            <person name="Brainard J."/>
            <person name="Schmutz J."/>
            <person name="Larimer F."/>
            <person name="Land M."/>
            <person name="Hauser L."/>
            <person name="Kyrpides N."/>
            <person name="Kim E."/>
            <person name="Ensigns S.A."/>
            <person name="Richardson P."/>
        </authorList>
    </citation>
    <scope>NUCLEOTIDE SEQUENCE [LARGE SCALE GENOMIC DNA]</scope>
    <source>
        <strain evidence="2">ATCC BAA-1158 / Py2</strain>
    </source>
</reference>
<proteinExistence type="predicted"/>
<protein>
    <submittedName>
        <fullName evidence="1">Uncharacterized protein</fullName>
    </submittedName>
</protein>
<evidence type="ECO:0000313" key="2">
    <source>
        <dbReference type="Proteomes" id="UP000002417"/>
    </source>
</evidence>